<keyword evidence="1" id="KW-0677">Repeat</keyword>
<feature type="region of interest" description="Disordered" evidence="4">
    <location>
        <begin position="116"/>
        <end position="147"/>
    </location>
</feature>
<organism evidence="5 7">
    <name type="scientific">Didymodactylos carnosus</name>
    <dbReference type="NCBI Taxonomy" id="1234261"/>
    <lineage>
        <taxon>Eukaryota</taxon>
        <taxon>Metazoa</taxon>
        <taxon>Spiralia</taxon>
        <taxon>Gnathifera</taxon>
        <taxon>Rotifera</taxon>
        <taxon>Eurotatoria</taxon>
        <taxon>Bdelloidea</taxon>
        <taxon>Philodinida</taxon>
        <taxon>Philodinidae</taxon>
        <taxon>Didymodactylos</taxon>
    </lineage>
</organism>
<gene>
    <name evidence="5" type="ORF">GPM918_LOCUS46195</name>
    <name evidence="6" type="ORF">SRO942_LOCUS49823</name>
</gene>
<dbReference type="EMBL" id="CAJNOQ010059036">
    <property type="protein sequence ID" value="CAF1667248.1"/>
    <property type="molecule type" value="Genomic_DNA"/>
</dbReference>
<dbReference type="EMBL" id="CAJOBC010136327">
    <property type="protein sequence ID" value="CAF4630065.1"/>
    <property type="molecule type" value="Genomic_DNA"/>
</dbReference>
<comment type="caution">
    <text evidence="5">The sequence shown here is derived from an EMBL/GenBank/DDBJ whole genome shotgun (WGS) entry which is preliminary data.</text>
</comment>
<accession>A0A816FZ17</accession>
<dbReference type="SMART" id="SM00248">
    <property type="entry name" value="ANK"/>
    <property type="match status" value="2"/>
</dbReference>
<dbReference type="Proteomes" id="UP000681722">
    <property type="component" value="Unassembled WGS sequence"/>
</dbReference>
<keyword evidence="7" id="KW-1185">Reference proteome</keyword>
<feature type="repeat" description="ANK" evidence="3">
    <location>
        <begin position="57"/>
        <end position="89"/>
    </location>
</feature>
<feature type="non-terminal residue" evidence="5">
    <location>
        <position position="196"/>
    </location>
</feature>
<dbReference type="AlphaFoldDB" id="A0A816FZ17"/>
<dbReference type="Gene3D" id="1.25.40.20">
    <property type="entry name" value="Ankyrin repeat-containing domain"/>
    <property type="match status" value="1"/>
</dbReference>
<dbReference type="PANTHER" id="PTHR24171">
    <property type="entry name" value="ANKYRIN REPEAT DOMAIN-CONTAINING PROTEIN 39-RELATED"/>
    <property type="match status" value="1"/>
</dbReference>
<dbReference type="InterPro" id="IPR036770">
    <property type="entry name" value="Ankyrin_rpt-contain_sf"/>
</dbReference>
<evidence type="ECO:0000256" key="3">
    <source>
        <dbReference type="PROSITE-ProRule" id="PRU00023"/>
    </source>
</evidence>
<evidence type="ECO:0000256" key="2">
    <source>
        <dbReference type="ARBA" id="ARBA00023043"/>
    </source>
</evidence>
<evidence type="ECO:0000313" key="6">
    <source>
        <dbReference type="EMBL" id="CAF4630065.1"/>
    </source>
</evidence>
<protein>
    <submittedName>
        <fullName evidence="5">Uncharacterized protein</fullName>
    </submittedName>
</protein>
<reference evidence="5" key="1">
    <citation type="submission" date="2021-02" db="EMBL/GenBank/DDBJ databases">
        <authorList>
            <person name="Nowell W R."/>
        </authorList>
    </citation>
    <scope>NUCLEOTIDE SEQUENCE</scope>
</reference>
<feature type="non-terminal residue" evidence="5">
    <location>
        <position position="1"/>
    </location>
</feature>
<evidence type="ECO:0000256" key="1">
    <source>
        <dbReference type="ARBA" id="ARBA00022737"/>
    </source>
</evidence>
<proteinExistence type="predicted"/>
<evidence type="ECO:0000313" key="5">
    <source>
        <dbReference type="EMBL" id="CAF1667248.1"/>
    </source>
</evidence>
<evidence type="ECO:0000313" key="7">
    <source>
        <dbReference type="Proteomes" id="UP000663829"/>
    </source>
</evidence>
<sequence>MGNEQTKEEKHEAVVLRNPQVGVANPLYWACRGGDLDAVKEILSSTPFSDVNHLEPNGSTALHAASFFGHVDVVKYLLHERGIIRHRKNRHGLTAYQEASTQEIREVFHRPFTSNRFVDENSDAPQPFTFADRNNQEEEEEPPEGCAEGDNLAAVMLLELLEAAVSTIGKIQENKEGGTSHSTVHSGRSFLQRIGT</sequence>
<evidence type="ECO:0000256" key="4">
    <source>
        <dbReference type="SAM" id="MobiDB-lite"/>
    </source>
</evidence>
<dbReference type="OrthoDB" id="194358at2759"/>
<dbReference type="PROSITE" id="PS50088">
    <property type="entry name" value="ANK_REPEAT"/>
    <property type="match status" value="1"/>
</dbReference>
<dbReference type="Pfam" id="PF12796">
    <property type="entry name" value="Ank_2"/>
    <property type="match status" value="1"/>
</dbReference>
<dbReference type="PROSITE" id="PS50297">
    <property type="entry name" value="ANK_REP_REGION"/>
    <property type="match status" value="1"/>
</dbReference>
<dbReference type="InterPro" id="IPR002110">
    <property type="entry name" value="Ankyrin_rpt"/>
</dbReference>
<name>A0A816FZ17_9BILA</name>
<feature type="region of interest" description="Disordered" evidence="4">
    <location>
        <begin position="173"/>
        <end position="196"/>
    </location>
</feature>
<keyword evidence="2 3" id="KW-0040">ANK repeat</keyword>
<dbReference type="Proteomes" id="UP000663829">
    <property type="component" value="Unassembled WGS sequence"/>
</dbReference>
<dbReference type="SUPFAM" id="SSF48403">
    <property type="entry name" value="Ankyrin repeat"/>
    <property type="match status" value="1"/>
</dbReference>